<evidence type="ECO:0000313" key="4">
    <source>
        <dbReference type="EMBL" id="KGI21859.1"/>
    </source>
</evidence>
<dbReference type="Pfam" id="PF07859">
    <property type="entry name" value="Abhydrolase_3"/>
    <property type="match status" value="1"/>
</dbReference>
<keyword evidence="2" id="KW-0732">Signal</keyword>
<feature type="domain" description="Alpha/beta hydrolase fold-3" evidence="3">
    <location>
        <begin position="110"/>
        <end position="312"/>
    </location>
</feature>
<dbReference type="InterPro" id="IPR029058">
    <property type="entry name" value="AB_hydrolase_fold"/>
</dbReference>
<organism evidence="4 5">
    <name type="scientific">Hoylesella timonensis S9-PR14</name>
    <dbReference type="NCBI Taxonomy" id="1401062"/>
    <lineage>
        <taxon>Bacteria</taxon>
        <taxon>Pseudomonadati</taxon>
        <taxon>Bacteroidota</taxon>
        <taxon>Bacteroidia</taxon>
        <taxon>Bacteroidales</taxon>
        <taxon>Prevotellaceae</taxon>
        <taxon>Hoylesella</taxon>
    </lineage>
</organism>
<dbReference type="Gene3D" id="3.40.50.1820">
    <property type="entry name" value="alpha/beta hydrolase"/>
    <property type="match status" value="1"/>
</dbReference>
<dbReference type="PANTHER" id="PTHR48081">
    <property type="entry name" value="AB HYDROLASE SUPERFAMILY PROTEIN C4A8.06C"/>
    <property type="match status" value="1"/>
</dbReference>
<feature type="chain" id="PRO_5001951252" evidence="2">
    <location>
        <begin position="24"/>
        <end position="336"/>
    </location>
</feature>
<dbReference type="SUPFAM" id="SSF53474">
    <property type="entry name" value="alpha/beta-Hydrolases"/>
    <property type="match status" value="1"/>
</dbReference>
<reference evidence="4 5" key="1">
    <citation type="submission" date="2014-07" db="EMBL/GenBank/DDBJ databases">
        <authorList>
            <person name="McCorrison J."/>
            <person name="Sanka R."/>
            <person name="Torralba M."/>
            <person name="Gillis M."/>
            <person name="Haft D.H."/>
            <person name="Methe B."/>
            <person name="Sutton G."/>
            <person name="Nelson K.E."/>
        </authorList>
    </citation>
    <scope>NUCLEOTIDE SEQUENCE [LARGE SCALE GENOMIC DNA]</scope>
    <source>
        <strain evidence="4 5">S9-PR14</strain>
    </source>
</reference>
<feature type="signal peptide" evidence="2">
    <location>
        <begin position="1"/>
        <end position="23"/>
    </location>
</feature>
<keyword evidence="1 4" id="KW-0378">Hydrolase</keyword>
<dbReference type="EMBL" id="JRPQ01000115">
    <property type="protein sequence ID" value="KGI21859.1"/>
    <property type="molecule type" value="Genomic_DNA"/>
</dbReference>
<evidence type="ECO:0000259" key="3">
    <source>
        <dbReference type="Pfam" id="PF07859"/>
    </source>
</evidence>
<dbReference type="InterPro" id="IPR050300">
    <property type="entry name" value="GDXG_lipolytic_enzyme"/>
</dbReference>
<dbReference type="InterPro" id="IPR013094">
    <property type="entry name" value="AB_hydrolase_3"/>
</dbReference>
<evidence type="ECO:0000256" key="2">
    <source>
        <dbReference type="SAM" id="SignalP"/>
    </source>
</evidence>
<dbReference type="RefSeq" id="WP_036927851.1">
    <property type="nucleotide sequence ID" value="NZ_JRPQ01000115.1"/>
</dbReference>
<evidence type="ECO:0000256" key="1">
    <source>
        <dbReference type="ARBA" id="ARBA00022801"/>
    </source>
</evidence>
<dbReference type="OrthoDB" id="9777975at2"/>
<sequence>MKVRLTYIFFLLQMILPFQSVQGASVDSVLQHKMLQEQQAFLTHMKLGLQHLQMLAVRAAINGDDTQLQQIRQSRNHASKLPDSLHAFYPTPDICIYMPKNAVREKCPLLLYLHGGGWCFGSINSCAQFCAAVAIEANCVVAALDYKLSPKHPFPAPLEDCQRAIKYLRKHAAEWGCDTTQIAIGGDSAGGNLALATALSVQGIAKVIPIYPVTKLFTEYTDSWTTYGKGYGNDAELLEAFNEAYGGQQVRHPLASVGLASDEMLSQLPPTLFISAGHDILFDQTKELVCRLKKLHRPVIYEVYPTATHLFITVPGQPTAFHEAVKSVALFLNSAY</sequence>
<evidence type="ECO:0000313" key="5">
    <source>
        <dbReference type="Proteomes" id="UP000029723"/>
    </source>
</evidence>
<proteinExistence type="predicted"/>
<comment type="caution">
    <text evidence="4">The sequence shown here is derived from an EMBL/GenBank/DDBJ whole genome shotgun (WGS) entry which is preliminary data.</text>
</comment>
<dbReference type="Proteomes" id="UP000029723">
    <property type="component" value="Unassembled WGS sequence"/>
</dbReference>
<gene>
    <name evidence="4" type="ORF">HMPREF9304_07690</name>
</gene>
<protein>
    <submittedName>
        <fullName evidence="4">Alpha/beta hydrolase</fullName>
    </submittedName>
</protein>
<dbReference type="GO" id="GO:0016787">
    <property type="term" value="F:hydrolase activity"/>
    <property type="evidence" value="ECO:0007669"/>
    <property type="project" value="UniProtKB-KW"/>
</dbReference>
<accession>A0A098YR88</accession>
<dbReference type="AlphaFoldDB" id="A0A098YR88"/>
<name>A0A098YR88_9BACT</name>